<sequence length="77" mass="8567">MLLELAPRLRCQSDAVGLYTLEPLKGVKGLGKLKRRPDAGTSRLLGFWTGCANEPQDLQADLGWEVLCPTRSLRWLS</sequence>
<proteinExistence type="predicted"/>
<protein>
    <submittedName>
        <fullName evidence="1">Uncharacterized protein</fullName>
    </submittedName>
</protein>
<accession>A0A426ZZA6</accession>
<organism evidence="1 2">
    <name type="scientific">Ensete ventricosum</name>
    <name type="common">Abyssinian banana</name>
    <name type="synonym">Musa ensete</name>
    <dbReference type="NCBI Taxonomy" id="4639"/>
    <lineage>
        <taxon>Eukaryota</taxon>
        <taxon>Viridiplantae</taxon>
        <taxon>Streptophyta</taxon>
        <taxon>Embryophyta</taxon>
        <taxon>Tracheophyta</taxon>
        <taxon>Spermatophyta</taxon>
        <taxon>Magnoliopsida</taxon>
        <taxon>Liliopsida</taxon>
        <taxon>Zingiberales</taxon>
        <taxon>Musaceae</taxon>
        <taxon>Ensete</taxon>
    </lineage>
</organism>
<dbReference type="EMBL" id="AMZH03004382">
    <property type="protein sequence ID" value="RRT69327.1"/>
    <property type="molecule type" value="Genomic_DNA"/>
</dbReference>
<name>A0A426ZZA6_ENSVE</name>
<reference evidence="1 2" key="1">
    <citation type="journal article" date="2014" name="Agronomy (Basel)">
        <title>A Draft Genome Sequence for Ensete ventricosum, the Drought-Tolerant Tree Against Hunger.</title>
        <authorList>
            <person name="Harrison J."/>
            <person name="Moore K.A."/>
            <person name="Paszkiewicz K."/>
            <person name="Jones T."/>
            <person name="Grant M."/>
            <person name="Ambacheew D."/>
            <person name="Muzemil S."/>
            <person name="Studholme D.J."/>
        </authorList>
    </citation>
    <scope>NUCLEOTIDE SEQUENCE [LARGE SCALE GENOMIC DNA]</scope>
</reference>
<evidence type="ECO:0000313" key="2">
    <source>
        <dbReference type="Proteomes" id="UP000287651"/>
    </source>
</evidence>
<dbReference type="AlphaFoldDB" id="A0A426ZZA6"/>
<gene>
    <name evidence="1" type="ORF">B296_00024531</name>
</gene>
<dbReference type="Proteomes" id="UP000287651">
    <property type="component" value="Unassembled WGS sequence"/>
</dbReference>
<comment type="caution">
    <text evidence="1">The sequence shown here is derived from an EMBL/GenBank/DDBJ whole genome shotgun (WGS) entry which is preliminary data.</text>
</comment>
<evidence type="ECO:0000313" key="1">
    <source>
        <dbReference type="EMBL" id="RRT69327.1"/>
    </source>
</evidence>